<protein>
    <submittedName>
        <fullName evidence="2">Unannotated protein</fullName>
    </submittedName>
</protein>
<proteinExistence type="predicted"/>
<dbReference type="InterPro" id="IPR001853">
    <property type="entry name" value="DSBA-like_thioredoxin_dom"/>
</dbReference>
<gene>
    <name evidence="2" type="ORF">UFOPK2958_01318</name>
</gene>
<sequence>MSTVLRIDVWGDVVCPFCYLGKRQLELAVSQFDPSITIEMHHRAFELDVRAPEHYSHSLAELLSKKYGMTVEQAETQNVRMESAAAKLGMTWSLDRCQPSNTFNAHRLIALAASQGLQDAMIERLFQSYFCEGGRPADRDLLVALAHEVGVTDVVATLESDRFADEVRQDELEANELGITGVPSILIDGRFMVMGAQGADEILSVMERAWARRQKEQA</sequence>
<accession>A0A6J6X6R6</accession>
<dbReference type="AlphaFoldDB" id="A0A6J6X6R6"/>
<dbReference type="Gene3D" id="3.40.30.10">
    <property type="entry name" value="Glutaredoxin"/>
    <property type="match status" value="1"/>
</dbReference>
<reference evidence="2" key="1">
    <citation type="submission" date="2020-05" db="EMBL/GenBank/DDBJ databases">
        <authorList>
            <person name="Chiriac C."/>
            <person name="Salcher M."/>
            <person name="Ghai R."/>
            <person name="Kavagutti S V."/>
        </authorList>
    </citation>
    <scope>NUCLEOTIDE SEQUENCE</scope>
</reference>
<organism evidence="2">
    <name type="scientific">freshwater metagenome</name>
    <dbReference type="NCBI Taxonomy" id="449393"/>
    <lineage>
        <taxon>unclassified sequences</taxon>
        <taxon>metagenomes</taxon>
        <taxon>ecological metagenomes</taxon>
    </lineage>
</organism>
<feature type="domain" description="DSBA-like thioredoxin" evidence="1">
    <location>
        <begin position="7"/>
        <end position="204"/>
    </location>
</feature>
<dbReference type="CDD" id="cd03024">
    <property type="entry name" value="DsbA_FrnE"/>
    <property type="match status" value="1"/>
</dbReference>
<dbReference type="Pfam" id="PF01323">
    <property type="entry name" value="DSBA"/>
    <property type="match status" value="1"/>
</dbReference>
<dbReference type="PANTHER" id="PTHR13887">
    <property type="entry name" value="GLUTATHIONE S-TRANSFERASE KAPPA"/>
    <property type="match status" value="1"/>
</dbReference>
<dbReference type="EMBL" id="CAFAAB010000187">
    <property type="protein sequence ID" value="CAB4792412.1"/>
    <property type="molecule type" value="Genomic_DNA"/>
</dbReference>
<dbReference type="GO" id="GO:0016491">
    <property type="term" value="F:oxidoreductase activity"/>
    <property type="evidence" value="ECO:0007669"/>
    <property type="project" value="InterPro"/>
</dbReference>
<dbReference type="SUPFAM" id="SSF52833">
    <property type="entry name" value="Thioredoxin-like"/>
    <property type="match status" value="1"/>
</dbReference>
<name>A0A6J6X6R6_9ZZZZ</name>
<evidence type="ECO:0000259" key="1">
    <source>
        <dbReference type="Pfam" id="PF01323"/>
    </source>
</evidence>
<dbReference type="InterPro" id="IPR036249">
    <property type="entry name" value="Thioredoxin-like_sf"/>
</dbReference>
<evidence type="ECO:0000313" key="2">
    <source>
        <dbReference type="EMBL" id="CAB4792412.1"/>
    </source>
</evidence>
<dbReference type="PANTHER" id="PTHR13887:SF41">
    <property type="entry name" value="THIOREDOXIN SUPERFAMILY PROTEIN"/>
    <property type="match status" value="1"/>
</dbReference>